<dbReference type="Pfam" id="PF00023">
    <property type="entry name" value="Ank"/>
    <property type="match status" value="1"/>
</dbReference>
<evidence type="ECO:0000256" key="2">
    <source>
        <dbReference type="ARBA" id="ARBA00022737"/>
    </source>
</evidence>
<dbReference type="GeneTree" id="ENSGT00940000160363"/>
<evidence type="ECO:0000256" key="1">
    <source>
        <dbReference type="ARBA" id="ARBA00022614"/>
    </source>
</evidence>
<dbReference type="PANTHER" id="PTHR48051">
    <property type="match status" value="1"/>
</dbReference>
<dbReference type="AlphaFoldDB" id="A0A803TZC7"/>
<evidence type="ECO:0008006" key="5">
    <source>
        <dbReference type="Google" id="ProtNLM"/>
    </source>
</evidence>
<keyword evidence="1" id="KW-0433">Leucine-rich repeat</keyword>
<dbReference type="SUPFAM" id="SSF48403">
    <property type="entry name" value="Ankyrin repeat"/>
    <property type="match status" value="1"/>
</dbReference>
<dbReference type="Pfam" id="PF13855">
    <property type="entry name" value="LRR_8"/>
    <property type="match status" value="1"/>
</dbReference>
<dbReference type="SMART" id="SM00248">
    <property type="entry name" value="ANK"/>
    <property type="match status" value="3"/>
</dbReference>
<dbReference type="Proteomes" id="UP000001646">
    <property type="component" value="Unplaced"/>
</dbReference>
<accession>A0A803TZC7</accession>
<reference evidence="3" key="1">
    <citation type="submission" date="2009-12" db="EMBL/GenBank/DDBJ databases">
        <title>The Genome Sequence of Anolis carolinensis (Green Anole Lizard).</title>
        <authorList>
            <consortium name="The Genome Sequencing Platform"/>
            <person name="Di Palma F."/>
            <person name="Alfoldi J."/>
            <person name="Heiman D."/>
            <person name="Young S."/>
            <person name="Grabherr M."/>
            <person name="Johnson J."/>
            <person name="Lander E.S."/>
            <person name="Lindblad-Toh K."/>
        </authorList>
    </citation>
    <scope>NUCLEOTIDE SEQUENCE [LARGE SCALE GENOMIC DNA]</scope>
    <source>
        <strain evidence="3">JBL SC #1</strain>
    </source>
</reference>
<dbReference type="SUPFAM" id="SSF52058">
    <property type="entry name" value="L domain-like"/>
    <property type="match status" value="1"/>
</dbReference>
<dbReference type="PROSITE" id="PS51450">
    <property type="entry name" value="LRR"/>
    <property type="match status" value="2"/>
</dbReference>
<proteinExistence type="predicted"/>
<dbReference type="SMART" id="SM00369">
    <property type="entry name" value="LRR_TYP"/>
    <property type="match status" value="6"/>
</dbReference>
<dbReference type="Ensembl" id="ENSACAT00000042446.1">
    <property type="protein sequence ID" value="ENSACAP00000040567.1"/>
    <property type="gene ID" value="ENSACAG00000045464.1"/>
</dbReference>
<sequence length="486" mass="54807">MVKYLLKEGHVVVPLEPNDDHPAVMAAYFGHKDVAQELLDSLLGSSNILQLLNWMLAIACQRGHLEIVKLLVLTYKADPDSCAVRKNEFPALIRLPLYAAIKAGYEDVAAFLLENGSFFCSYILMDCPAASKRLLRQYFVETTASSRSAPAKTALLVNWSRLRLPWVDLDWLMDVSQQVTELHLSANRLASLPSALPWGLVNLQKLSLNENRLCELPGVHSSDEIMCTKLLEVDISNNRFLSLPSGFLHLCRLQRLLAANNYLETLFDEEYGINWIGLRKLQELDVSDNRLSELPDTFLHCLKSLNVLNVSRNKLKVFPQPWACPLKCCKAAQNALESLPDTLAVFWKNHLKEVDFSDNALKDVPQCLFQLEVSGTTPPSFFQFARLAMTFPRVGLMWFETILTAVESPECFFYKVLKPFPRQDVHCHTIQFWIQIICFELDSETELYDSVNGPQDSTAMCCGSLSGAKLHEFCSVDAPCALIDVV</sequence>
<organism evidence="3 4">
    <name type="scientific">Anolis carolinensis</name>
    <name type="common">Green anole</name>
    <name type="synonym">American chameleon</name>
    <dbReference type="NCBI Taxonomy" id="28377"/>
    <lineage>
        <taxon>Eukaryota</taxon>
        <taxon>Metazoa</taxon>
        <taxon>Chordata</taxon>
        <taxon>Craniata</taxon>
        <taxon>Vertebrata</taxon>
        <taxon>Euteleostomi</taxon>
        <taxon>Lepidosauria</taxon>
        <taxon>Squamata</taxon>
        <taxon>Bifurcata</taxon>
        <taxon>Unidentata</taxon>
        <taxon>Episquamata</taxon>
        <taxon>Toxicofera</taxon>
        <taxon>Iguania</taxon>
        <taxon>Dactyloidae</taxon>
        <taxon>Anolis</taxon>
    </lineage>
</organism>
<evidence type="ECO:0000313" key="3">
    <source>
        <dbReference type="Ensembl" id="ENSACAP00000040567.1"/>
    </source>
</evidence>
<dbReference type="InParanoid" id="A0A803TZC7"/>
<keyword evidence="2" id="KW-0677">Repeat</keyword>
<dbReference type="PRINTS" id="PR00019">
    <property type="entry name" value="LEURICHRPT"/>
</dbReference>
<dbReference type="Gene3D" id="3.80.10.10">
    <property type="entry name" value="Ribonuclease Inhibitor"/>
    <property type="match status" value="1"/>
</dbReference>
<dbReference type="FunFam" id="3.80.10.10:FF:000753">
    <property type="entry name" value="Leucine rich repeat kinase 1"/>
    <property type="match status" value="1"/>
</dbReference>
<dbReference type="InterPro" id="IPR036770">
    <property type="entry name" value="Ankyrin_rpt-contain_sf"/>
</dbReference>
<dbReference type="InterPro" id="IPR003591">
    <property type="entry name" value="Leu-rich_rpt_typical-subtyp"/>
</dbReference>
<reference evidence="3" key="2">
    <citation type="submission" date="2025-08" db="UniProtKB">
        <authorList>
            <consortium name="Ensembl"/>
        </authorList>
    </citation>
    <scope>IDENTIFICATION</scope>
</reference>
<evidence type="ECO:0000313" key="4">
    <source>
        <dbReference type="Proteomes" id="UP000001646"/>
    </source>
</evidence>
<dbReference type="InterPro" id="IPR002110">
    <property type="entry name" value="Ankyrin_rpt"/>
</dbReference>
<dbReference type="Gene3D" id="1.25.40.20">
    <property type="entry name" value="Ankyrin repeat-containing domain"/>
    <property type="match status" value="1"/>
</dbReference>
<protein>
    <recommendedName>
        <fullName evidence="5">Leucine rich repeat kinase 1</fullName>
    </recommendedName>
</protein>
<dbReference type="InterPro" id="IPR032675">
    <property type="entry name" value="LRR_dom_sf"/>
</dbReference>
<dbReference type="PANTHER" id="PTHR48051:SF1">
    <property type="entry name" value="RAS SUPPRESSOR PROTEIN 1"/>
    <property type="match status" value="1"/>
</dbReference>
<name>A0A803TZC7_ANOCA</name>
<dbReference type="SMART" id="SM00364">
    <property type="entry name" value="LRR_BAC"/>
    <property type="match status" value="4"/>
</dbReference>
<keyword evidence="4" id="KW-1185">Reference proteome</keyword>
<reference evidence="3" key="3">
    <citation type="submission" date="2025-09" db="UniProtKB">
        <authorList>
            <consortium name="Ensembl"/>
        </authorList>
    </citation>
    <scope>IDENTIFICATION</scope>
</reference>
<dbReference type="InterPro" id="IPR050216">
    <property type="entry name" value="LRR_domain-containing"/>
</dbReference>
<dbReference type="InterPro" id="IPR001611">
    <property type="entry name" value="Leu-rich_rpt"/>
</dbReference>